<dbReference type="GO" id="GO:0005634">
    <property type="term" value="C:nucleus"/>
    <property type="evidence" value="ECO:0007669"/>
    <property type="project" value="TreeGrafter"/>
</dbReference>
<dbReference type="GO" id="GO:0003743">
    <property type="term" value="F:translation initiation factor activity"/>
    <property type="evidence" value="ECO:0007669"/>
    <property type="project" value="UniProtKB-KW"/>
</dbReference>
<proteinExistence type="inferred from homology"/>
<evidence type="ECO:0000256" key="1">
    <source>
        <dbReference type="ARBA" id="ARBA00010098"/>
    </source>
</evidence>
<dbReference type="GO" id="GO:0001181">
    <property type="term" value="F:RNA polymerase I general transcription initiation factor activity"/>
    <property type="evidence" value="ECO:0007669"/>
    <property type="project" value="InterPro"/>
</dbReference>
<dbReference type="Gene3D" id="3.10.450.40">
    <property type="match status" value="1"/>
</dbReference>
<reference evidence="3" key="1">
    <citation type="journal article" date="2014" name="Nucleic Acids Res.">
        <title>The evolutionary dynamics of variant antigen genes in Babesia reveal a history of genomic innovation underlying host-parasite interaction.</title>
        <authorList>
            <person name="Jackson A.P."/>
            <person name="Otto T.D."/>
            <person name="Darby A."/>
            <person name="Ramaprasad A."/>
            <person name="Xia D."/>
            <person name="Echaide I.E."/>
            <person name="Farber M."/>
            <person name="Gahlot S."/>
            <person name="Gamble J."/>
            <person name="Gupta D."/>
            <person name="Gupta Y."/>
            <person name="Jackson L."/>
            <person name="Malandrin L."/>
            <person name="Malas T.B."/>
            <person name="Moussa E."/>
            <person name="Nair M."/>
            <person name="Reid A.J."/>
            <person name="Sanders M."/>
            <person name="Sharma J."/>
            <person name="Tracey A."/>
            <person name="Quail M.A."/>
            <person name="Weir W."/>
            <person name="Wastling J.M."/>
            <person name="Hall N."/>
            <person name="Willadsen P."/>
            <person name="Lingelbach K."/>
            <person name="Shiels B."/>
            <person name="Tait A."/>
            <person name="Berriman M."/>
            <person name="Allred D.R."/>
            <person name="Pain A."/>
        </authorList>
    </citation>
    <scope>NUCLEOTIDE SEQUENCE</scope>
    <source>
        <strain evidence="3">1802A</strain>
    </source>
</reference>
<organism evidence="3 4">
    <name type="scientific">Babesia divergens</name>
    <dbReference type="NCBI Taxonomy" id="32595"/>
    <lineage>
        <taxon>Eukaryota</taxon>
        <taxon>Sar</taxon>
        <taxon>Alveolata</taxon>
        <taxon>Apicomplexa</taxon>
        <taxon>Aconoidasida</taxon>
        <taxon>Piroplasmida</taxon>
        <taxon>Babesiidae</taxon>
        <taxon>Babesia</taxon>
    </lineage>
</organism>
<dbReference type="EMBL" id="JAHBMH010000024">
    <property type="protein sequence ID" value="KAK1938675.1"/>
    <property type="molecule type" value="Genomic_DNA"/>
</dbReference>
<keyword evidence="4" id="KW-1185">Reference proteome</keyword>
<dbReference type="PANTHER" id="PTHR12790:SF0">
    <property type="entry name" value="RNA POLYMERASE I-SPECIFIC TRANSCRIPTION INITIATION FACTOR RRN3-RELATED"/>
    <property type="match status" value="1"/>
</dbReference>
<evidence type="ECO:0000313" key="3">
    <source>
        <dbReference type="EMBL" id="KAK1938675.1"/>
    </source>
</evidence>
<dbReference type="AlphaFoldDB" id="A0AAD9LJF7"/>
<sequence length="1030" mass="117341">MSSYLSQLRKLKLQPSSSAFGVASEAAQRTDNGTVLRKIADLILQRDVDDQILKAYFKLFTDDFNWLDATEQEIRQCESTVIDLVISDSSILTSVINHLLPQFRDVNPNGSKIDLCGHVFANVQELKKKLRQILLESTPDVNLVGESYELVLGVLKSHPWHKDSITDIDGLFPSIHMDPRYRNLRCFFYRKRDGSCVDFSYTRCADYVRRRSARYIESIRNVIVELCRMFPCVVGIVADSIESIYPHYNIAIEQHTSVTKSLLYLARHVSALRPVVYRLLFKKMTIIDAEIRCADPLTIDAEKMDALRSENLKEIASKLHRGEIDISEAKDLIGNPDWIKQMYDNCNTEEDMDIMTQKLDNLMAIMFEELESVITCNINTPSRSVACKWAQSSTDHDEHEHASSDSDTHSDEDSSCDGSYNDVNHAYGIKQEGEVHDAQTLRRAISVPCNRGSVAYGLRRVKSEIPKDAEVVTVSDLIISMLFDIFEDIILPTLKCKYVQFLYMHIISFKKSWIQLFLQRMLLILYDEEAHSMRRKSAASYIASMVCRASYIKGPLVCSIVYYLFSMLGKIDFLLTHAPDSATSSVASDITPRSRNRYGESPTMQSGNRLSRFYSLLQDLLHIVGYHAAILGASPRCVSYLQECENSVCAYIACHLQPLCRLQRNIVEDAIKATAVIPSLSKLHMCLVRAMQGMLEADQISQQVSLLNSLDSWYPFDTFPLYHSNYFIRSKYRYKTYCEEYLSSDTACIKVEPIDESAIKRGDILQEQHSYVKTESYPNYGSPAQHFESNQVLGANTDFRSGIQTHEKASSDIHHVRNEEYHVNSDVKREIDICNIDTSANTNSVYSLQAITIKDCPPIHEESEVSHDRRMPVDSGRWSLKHVIREKIHEKQRRMVSTRNTDIESDYDFWGVDYAIGEPYMDRSEDAFTRSGSFKRIKREDDASDSNTSEASRVPMWDTAAKRYESSDNTNLIVIGIDQLDDFELSLSGSILVNAPRRGASRLLDTLTSTPAYKSAIINSEVTKSRHKRS</sequence>
<comment type="similarity">
    <text evidence="1">Belongs to the RRN3 family.</text>
</comment>
<feature type="region of interest" description="Disordered" evidence="2">
    <location>
        <begin position="583"/>
        <end position="604"/>
    </location>
</feature>
<reference evidence="3" key="2">
    <citation type="submission" date="2021-05" db="EMBL/GenBank/DDBJ databases">
        <authorList>
            <person name="Pain A."/>
        </authorList>
    </citation>
    <scope>NUCLEOTIDE SEQUENCE</scope>
    <source>
        <strain evidence="3">1802A</strain>
    </source>
</reference>
<dbReference type="GO" id="GO:0006361">
    <property type="term" value="P:transcription initiation at RNA polymerase I promoter"/>
    <property type="evidence" value="ECO:0007669"/>
    <property type="project" value="InterPro"/>
</dbReference>
<evidence type="ECO:0000313" key="4">
    <source>
        <dbReference type="Proteomes" id="UP001195914"/>
    </source>
</evidence>
<keyword evidence="3" id="KW-0396">Initiation factor</keyword>
<feature type="compositionally biased region" description="Basic and acidic residues" evidence="2">
    <location>
        <begin position="396"/>
        <end position="412"/>
    </location>
</feature>
<comment type="caution">
    <text evidence="3">The sequence shown here is derived from an EMBL/GenBank/DDBJ whole genome shotgun (WGS) entry which is preliminary data.</text>
</comment>
<dbReference type="Pfam" id="PF11523">
    <property type="entry name" value="DUF3223"/>
    <property type="match status" value="1"/>
</dbReference>
<dbReference type="GO" id="GO:0001042">
    <property type="term" value="F:RNA polymerase I core binding"/>
    <property type="evidence" value="ECO:0007669"/>
    <property type="project" value="TreeGrafter"/>
</dbReference>
<dbReference type="Pfam" id="PF05327">
    <property type="entry name" value="RRN3"/>
    <property type="match status" value="1"/>
</dbReference>
<evidence type="ECO:0000256" key="2">
    <source>
        <dbReference type="SAM" id="MobiDB-lite"/>
    </source>
</evidence>
<protein>
    <submittedName>
        <fullName evidence="3">RNA polymerase I specific transcription initiation factor</fullName>
    </submittedName>
</protein>
<feature type="compositionally biased region" description="Polar residues" evidence="2">
    <location>
        <begin position="583"/>
        <end position="593"/>
    </location>
</feature>
<feature type="region of interest" description="Disordered" evidence="2">
    <location>
        <begin position="396"/>
        <end position="417"/>
    </location>
</feature>
<name>A0AAD9LJF7_BABDI</name>
<gene>
    <name evidence="3" type="ORF">X943_003326</name>
</gene>
<dbReference type="Proteomes" id="UP001195914">
    <property type="component" value="Unassembled WGS sequence"/>
</dbReference>
<dbReference type="InterPro" id="IPR007991">
    <property type="entry name" value="RNA_pol_I_trans_ini_fac_RRN3"/>
</dbReference>
<dbReference type="PANTHER" id="PTHR12790">
    <property type="entry name" value="TRANSCRIPTION INITIATION FACTOR IA RRN3"/>
    <property type="match status" value="1"/>
</dbReference>
<keyword evidence="3" id="KW-0648">Protein biosynthesis</keyword>
<accession>A0AAD9LJF7</accession>